<evidence type="ECO:0000256" key="4">
    <source>
        <dbReference type="ARBA" id="ARBA00022692"/>
    </source>
</evidence>
<dbReference type="Pfam" id="PF01252">
    <property type="entry name" value="Peptidase_A8"/>
    <property type="match status" value="1"/>
</dbReference>
<dbReference type="AlphaFoldDB" id="A0A242A6G7"/>
<comment type="similarity">
    <text evidence="1 9 11">Belongs to the peptidase A8 family.</text>
</comment>
<dbReference type="PROSITE" id="PS00855">
    <property type="entry name" value="SPASE_II"/>
    <property type="match status" value="1"/>
</dbReference>
<sequence>MIAVFFLLSAVVIGLDQWLKIWIVANYQLGETHSMIDGIFSLTYLQNTGAAWSILEGKMIFFAIITVIAVAVVVYLMFRYRKSSLWFRFGLAFVLAGAIGNFIDRMQHGYVVDMFQFDFINFPIFNIADMSLVFGVILIFIYALVDDEAKGQGAHHE</sequence>
<gene>
    <name evidence="9" type="primary">lspA</name>
    <name evidence="12" type="ORF">A5886_001567</name>
</gene>
<name>A0A242A6G7_9ENTE</name>
<keyword evidence="8 9" id="KW-0472">Membrane</keyword>
<comment type="subcellular location">
    <subcellularLocation>
        <location evidence="9">Cell membrane</location>
        <topology evidence="9">Multi-pass membrane protein</topology>
    </subcellularLocation>
</comment>
<dbReference type="OrthoDB" id="9810259at2"/>
<dbReference type="UniPathway" id="UPA00665"/>
<evidence type="ECO:0000256" key="7">
    <source>
        <dbReference type="ARBA" id="ARBA00022989"/>
    </source>
</evidence>
<dbReference type="NCBIfam" id="TIGR00077">
    <property type="entry name" value="lspA"/>
    <property type="match status" value="1"/>
</dbReference>
<dbReference type="Proteomes" id="UP000195043">
    <property type="component" value="Unassembled WGS sequence"/>
</dbReference>
<feature type="transmembrane region" description="Helical" evidence="9">
    <location>
        <begin position="59"/>
        <end position="78"/>
    </location>
</feature>
<feature type="active site" evidence="9">
    <location>
        <position position="129"/>
    </location>
</feature>
<keyword evidence="4 9" id="KW-0812">Transmembrane</keyword>
<comment type="catalytic activity">
    <reaction evidence="9 10">
        <text>Release of signal peptides from bacterial membrane prolipoproteins. Hydrolyzes -Xaa-Yaa-Zaa-|-(S,diacylglyceryl)Cys-, in which Xaa is hydrophobic (preferably Leu), and Yaa (Ala or Ser) and Zaa (Gly or Ala) have small, neutral side chains.</text>
        <dbReference type="EC" id="3.4.23.36"/>
    </reaction>
</comment>
<dbReference type="PANTHER" id="PTHR33695:SF1">
    <property type="entry name" value="LIPOPROTEIN SIGNAL PEPTIDASE"/>
    <property type="match status" value="1"/>
</dbReference>
<evidence type="ECO:0000313" key="12">
    <source>
        <dbReference type="EMBL" id="OTN76490.1"/>
    </source>
</evidence>
<comment type="function">
    <text evidence="9 10">This protein specifically catalyzes the removal of signal peptides from prolipoproteins.</text>
</comment>
<dbReference type="PRINTS" id="PR00781">
    <property type="entry name" value="LIPOSIGPTASE"/>
</dbReference>
<keyword evidence="2 9" id="KW-1003">Cell membrane</keyword>
<comment type="pathway">
    <text evidence="9">Protein modification; lipoprotein biosynthesis (signal peptide cleavage).</text>
</comment>
<dbReference type="GO" id="GO:0004190">
    <property type="term" value="F:aspartic-type endopeptidase activity"/>
    <property type="evidence" value="ECO:0007669"/>
    <property type="project" value="UniProtKB-UniRule"/>
</dbReference>
<evidence type="ECO:0000256" key="6">
    <source>
        <dbReference type="ARBA" id="ARBA00022801"/>
    </source>
</evidence>
<keyword evidence="13" id="KW-1185">Reference proteome</keyword>
<feature type="transmembrane region" description="Helical" evidence="9">
    <location>
        <begin position="85"/>
        <end position="103"/>
    </location>
</feature>
<comment type="caution">
    <text evidence="12">The sequence shown here is derived from an EMBL/GenBank/DDBJ whole genome shotgun (WGS) entry which is preliminary data.</text>
</comment>
<dbReference type="RefSeq" id="WP_086274438.1">
    <property type="nucleotide sequence ID" value="NZ_NGKU01000001.1"/>
</dbReference>
<accession>A0A242A6G7</accession>
<dbReference type="GO" id="GO:0005886">
    <property type="term" value="C:plasma membrane"/>
    <property type="evidence" value="ECO:0007669"/>
    <property type="project" value="UniProtKB-SubCell"/>
</dbReference>
<keyword evidence="7 9" id="KW-1133">Transmembrane helix</keyword>
<evidence type="ECO:0000256" key="1">
    <source>
        <dbReference type="ARBA" id="ARBA00006139"/>
    </source>
</evidence>
<protein>
    <recommendedName>
        <fullName evidence="9">Lipoprotein signal peptidase</fullName>
        <ecNumber evidence="9">3.4.23.36</ecNumber>
    </recommendedName>
    <alternativeName>
        <fullName evidence="9">Prolipoprotein signal peptidase</fullName>
    </alternativeName>
    <alternativeName>
        <fullName evidence="9">Signal peptidase II</fullName>
        <shortName evidence="9">SPase II</shortName>
    </alternativeName>
</protein>
<dbReference type="EC" id="3.4.23.36" evidence="9"/>
<organism evidence="12 13">
    <name type="scientific">Candidatus Enterococcus testudinis</name>
    <dbReference type="NCBI Taxonomy" id="1834191"/>
    <lineage>
        <taxon>Bacteria</taxon>
        <taxon>Bacillati</taxon>
        <taxon>Bacillota</taxon>
        <taxon>Bacilli</taxon>
        <taxon>Lactobacillales</taxon>
        <taxon>Enterococcaceae</taxon>
        <taxon>Enterococcus</taxon>
    </lineage>
</organism>
<dbReference type="GO" id="GO:0006508">
    <property type="term" value="P:proteolysis"/>
    <property type="evidence" value="ECO:0007669"/>
    <property type="project" value="UniProtKB-KW"/>
</dbReference>
<dbReference type="InterPro" id="IPR001872">
    <property type="entry name" value="Peptidase_A8"/>
</dbReference>
<evidence type="ECO:0000256" key="3">
    <source>
        <dbReference type="ARBA" id="ARBA00022670"/>
    </source>
</evidence>
<dbReference type="PANTHER" id="PTHR33695">
    <property type="entry name" value="LIPOPROTEIN SIGNAL PEPTIDASE"/>
    <property type="match status" value="1"/>
</dbReference>
<keyword evidence="5 9" id="KW-0064">Aspartyl protease</keyword>
<dbReference type="STRING" id="1834191.A5886_001567"/>
<proteinExistence type="inferred from homology"/>
<evidence type="ECO:0000313" key="13">
    <source>
        <dbReference type="Proteomes" id="UP000195043"/>
    </source>
</evidence>
<comment type="caution">
    <text evidence="9">Lacks conserved residue(s) required for the propagation of feature annotation.</text>
</comment>
<evidence type="ECO:0000256" key="11">
    <source>
        <dbReference type="RuleBase" id="RU004181"/>
    </source>
</evidence>
<feature type="active site" evidence="9">
    <location>
        <position position="113"/>
    </location>
</feature>
<dbReference type="EMBL" id="NGKU01000001">
    <property type="protein sequence ID" value="OTN76490.1"/>
    <property type="molecule type" value="Genomic_DNA"/>
</dbReference>
<evidence type="ECO:0000256" key="8">
    <source>
        <dbReference type="ARBA" id="ARBA00023136"/>
    </source>
</evidence>
<evidence type="ECO:0000256" key="10">
    <source>
        <dbReference type="RuleBase" id="RU000594"/>
    </source>
</evidence>
<feature type="transmembrane region" description="Helical" evidence="9">
    <location>
        <begin position="123"/>
        <end position="145"/>
    </location>
</feature>
<reference evidence="12 13" key="1">
    <citation type="submission" date="2017-05" db="EMBL/GenBank/DDBJ databases">
        <title>The Genome Sequence of Enterococcus sp. 8G7_MSG3316.</title>
        <authorList>
            <consortium name="The Broad Institute Genomics Platform"/>
            <consortium name="The Broad Institute Genomic Center for Infectious Diseases"/>
            <person name="Earl A."/>
            <person name="Manson A."/>
            <person name="Schwartman J."/>
            <person name="Gilmore M."/>
            <person name="Abouelleil A."/>
            <person name="Cao P."/>
            <person name="Chapman S."/>
            <person name="Cusick C."/>
            <person name="Shea T."/>
            <person name="Young S."/>
            <person name="Neafsey D."/>
            <person name="Nusbaum C."/>
            <person name="Birren B."/>
        </authorList>
    </citation>
    <scope>NUCLEOTIDE SEQUENCE [LARGE SCALE GENOMIC DNA]</scope>
    <source>
        <strain evidence="12 13">8G7_MSG3316</strain>
    </source>
</reference>
<evidence type="ECO:0000256" key="5">
    <source>
        <dbReference type="ARBA" id="ARBA00022750"/>
    </source>
</evidence>
<evidence type="ECO:0000256" key="2">
    <source>
        <dbReference type="ARBA" id="ARBA00022475"/>
    </source>
</evidence>
<evidence type="ECO:0000256" key="9">
    <source>
        <dbReference type="HAMAP-Rule" id="MF_00161"/>
    </source>
</evidence>
<keyword evidence="6 9" id="KW-0378">Hydrolase</keyword>
<dbReference type="HAMAP" id="MF_00161">
    <property type="entry name" value="LspA"/>
    <property type="match status" value="1"/>
</dbReference>
<keyword evidence="3 9" id="KW-0645">Protease</keyword>